<comment type="caution">
    <text evidence="1">The sequence shown here is derived from an EMBL/GenBank/DDBJ whole genome shotgun (WGS) entry which is preliminary data.</text>
</comment>
<name>A0A4Z1L538_9HELO</name>
<dbReference type="AlphaFoldDB" id="A0A4Z1L538"/>
<organism evidence="1 2">
    <name type="scientific">Botrytis porri</name>
    <dbReference type="NCBI Taxonomy" id="87229"/>
    <lineage>
        <taxon>Eukaryota</taxon>
        <taxon>Fungi</taxon>
        <taxon>Dikarya</taxon>
        <taxon>Ascomycota</taxon>
        <taxon>Pezizomycotina</taxon>
        <taxon>Leotiomycetes</taxon>
        <taxon>Helotiales</taxon>
        <taxon>Sclerotiniaceae</taxon>
        <taxon>Botrytis</taxon>
    </lineage>
</organism>
<dbReference type="EMBL" id="PQXO01000015">
    <property type="protein sequence ID" value="TGO91922.1"/>
    <property type="molecule type" value="Genomic_DNA"/>
</dbReference>
<protein>
    <submittedName>
        <fullName evidence="1">Uncharacterized protein</fullName>
    </submittedName>
</protein>
<proteinExistence type="predicted"/>
<gene>
    <name evidence="1" type="ORF">BPOR_0015g00320</name>
</gene>
<accession>A0A4Z1L538</accession>
<reference evidence="1 2" key="1">
    <citation type="submission" date="2017-12" db="EMBL/GenBank/DDBJ databases">
        <title>Comparative genomics of Botrytis spp.</title>
        <authorList>
            <person name="Valero-Jimenez C.A."/>
            <person name="Tapia P."/>
            <person name="Veloso J."/>
            <person name="Silva-Moreno E."/>
            <person name="Staats M."/>
            <person name="Valdes J.H."/>
            <person name="Van Kan J.A.L."/>
        </authorList>
    </citation>
    <scope>NUCLEOTIDE SEQUENCE [LARGE SCALE GENOMIC DNA]</scope>
    <source>
        <strain evidence="1 2">MUCL3349</strain>
    </source>
</reference>
<sequence>MVKEYRPEPPMPCKALNAISWFSVFANPHAIEKAENMMNAAVISPILANNTVQPRQDRVYARAIHEMELRELNSTPMV</sequence>
<keyword evidence="2" id="KW-1185">Reference proteome</keyword>
<dbReference type="Proteomes" id="UP000297280">
    <property type="component" value="Unassembled WGS sequence"/>
</dbReference>
<evidence type="ECO:0000313" key="1">
    <source>
        <dbReference type="EMBL" id="TGO91922.1"/>
    </source>
</evidence>
<evidence type="ECO:0000313" key="2">
    <source>
        <dbReference type="Proteomes" id="UP000297280"/>
    </source>
</evidence>